<dbReference type="Proteomes" id="UP001305414">
    <property type="component" value="Unassembled WGS sequence"/>
</dbReference>
<comment type="caution">
    <text evidence="1">The sequence shown here is derived from an EMBL/GenBank/DDBJ whole genome shotgun (WGS) entry which is preliminary data.</text>
</comment>
<evidence type="ECO:0000313" key="1">
    <source>
        <dbReference type="EMBL" id="KAK5635332.1"/>
    </source>
</evidence>
<name>A0AAN7Z9V9_9PEZI</name>
<gene>
    <name evidence="1" type="ORF">RRF57_011044</name>
</gene>
<organism evidence="1 2">
    <name type="scientific">Xylaria bambusicola</name>
    <dbReference type="NCBI Taxonomy" id="326684"/>
    <lineage>
        <taxon>Eukaryota</taxon>
        <taxon>Fungi</taxon>
        <taxon>Dikarya</taxon>
        <taxon>Ascomycota</taxon>
        <taxon>Pezizomycotina</taxon>
        <taxon>Sordariomycetes</taxon>
        <taxon>Xylariomycetidae</taxon>
        <taxon>Xylariales</taxon>
        <taxon>Xylariaceae</taxon>
        <taxon>Xylaria</taxon>
    </lineage>
</organism>
<accession>A0AAN7Z9V9</accession>
<protein>
    <submittedName>
        <fullName evidence="1">Uncharacterized protein</fullName>
    </submittedName>
</protein>
<evidence type="ECO:0000313" key="2">
    <source>
        <dbReference type="Proteomes" id="UP001305414"/>
    </source>
</evidence>
<dbReference type="EMBL" id="JAWHQM010000051">
    <property type="protein sequence ID" value="KAK5635332.1"/>
    <property type="molecule type" value="Genomic_DNA"/>
</dbReference>
<proteinExistence type="predicted"/>
<sequence length="148" mass="16585">MAALGTRSNVTSELGGFLNRGILMAESEYLLNVVERLIEYYHAVGCNVKHAMDVLLEIRVPFREIIAKGLSIRQHSVPIHIVSNVVANPELKIECFIRAYFPRSSSIAIYKLTATRPFWEKETFTPLFSIRGKCLPSSAASFLPSLMV</sequence>
<reference evidence="1 2" key="1">
    <citation type="submission" date="2023-10" db="EMBL/GenBank/DDBJ databases">
        <title>Draft genome sequence of Xylaria bambusicola isolate GMP-LS, the root and basal stem rot pathogen of sugarcane in Indonesia.</title>
        <authorList>
            <person name="Selvaraj P."/>
            <person name="Muralishankar V."/>
            <person name="Muruganantham S."/>
            <person name="Sp S."/>
            <person name="Haryani S."/>
            <person name="Lau K.J.X."/>
            <person name="Naqvi N.I."/>
        </authorList>
    </citation>
    <scope>NUCLEOTIDE SEQUENCE [LARGE SCALE GENOMIC DNA]</scope>
    <source>
        <strain evidence="1">GMP-LS</strain>
    </source>
</reference>
<dbReference type="AlphaFoldDB" id="A0AAN7Z9V9"/>
<keyword evidence="2" id="KW-1185">Reference proteome</keyword>